<name>A0ABU9BK07_9BURK</name>
<gene>
    <name evidence="1" type="ORF">AACH06_05620</name>
</gene>
<evidence type="ECO:0000313" key="2">
    <source>
        <dbReference type="Proteomes" id="UP001371218"/>
    </source>
</evidence>
<sequence length="366" mass="37699">MNKFNTWGRSLGILLAAGAFAIGACAGELPRYSCEKLEGADLDGQQAFTGAINDSGDVVGLGFFARRLNVMTGAHWDAAGHVSYLFRSRRLHSGAYGINDAGQVVGFAQLRDGGDHPAVWVNGEPSPLPSLSGDELSVGNAVSINNEGQIVGFTDVGTGPQTHATLWDQGRAIDLGALDGGYSSFAAAINDHGVVAGVSDAPTGGRHAVRWTHGTIQDLGTLAGGFRSEATAISLRGVVVGHSDSAEHPYRLHAAVWRGGEVIDLGALPGDLMSEAHAISADGSVILGQSRADEGELARAVAWFGDSTAPVALDDLVVGGCRDGKGHLRSLTAASGVNARGDIAATAANYGPHGAFRVSAFKLKRL</sequence>
<dbReference type="NCBIfam" id="TIGR02913">
    <property type="entry name" value="HAF_rpt"/>
    <property type="match status" value="4"/>
</dbReference>
<organism evidence="1 2">
    <name type="scientific">Ideonella lacteola</name>
    <dbReference type="NCBI Taxonomy" id="2984193"/>
    <lineage>
        <taxon>Bacteria</taxon>
        <taxon>Pseudomonadati</taxon>
        <taxon>Pseudomonadota</taxon>
        <taxon>Betaproteobacteria</taxon>
        <taxon>Burkholderiales</taxon>
        <taxon>Sphaerotilaceae</taxon>
        <taxon>Ideonella</taxon>
    </lineage>
</organism>
<evidence type="ECO:0000313" key="1">
    <source>
        <dbReference type="EMBL" id="MEK8030296.1"/>
    </source>
</evidence>
<reference evidence="1 2" key="1">
    <citation type="submission" date="2024-04" db="EMBL/GenBank/DDBJ databases">
        <title>Novel species of the genus Ideonella isolated from streams.</title>
        <authorList>
            <person name="Lu H."/>
        </authorList>
    </citation>
    <scope>NUCLEOTIDE SEQUENCE [LARGE SCALE GENOMIC DNA]</scope>
    <source>
        <strain evidence="1 2">DXS29W</strain>
    </source>
</reference>
<protein>
    <recommendedName>
        <fullName evidence="3">HAF repeat-containing protein</fullName>
    </recommendedName>
</protein>
<dbReference type="EMBL" id="JBBUTG010000002">
    <property type="protein sequence ID" value="MEK8030296.1"/>
    <property type="molecule type" value="Genomic_DNA"/>
</dbReference>
<dbReference type="PROSITE" id="PS51257">
    <property type="entry name" value="PROKAR_LIPOPROTEIN"/>
    <property type="match status" value="1"/>
</dbReference>
<keyword evidence="2" id="KW-1185">Reference proteome</keyword>
<accession>A0ABU9BK07</accession>
<dbReference type="Proteomes" id="UP001371218">
    <property type="component" value="Unassembled WGS sequence"/>
</dbReference>
<dbReference type="InterPro" id="IPR014262">
    <property type="entry name" value="HAF_rpt"/>
</dbReference>
<dbReference type="RefSeq" id="WP_341424644.1">
    <property type="nucleotide sequence ID" value="NZ_JBBUTG010000002.1"/>
</dbReference>
<evidence type="ECO:0008006" key="3">
    <source>
        <dbReference type="Google" id="ProtNLM"/>
    </source>
</evidence>
<proteinExistence type="predicted"/>
<comment type="caution">
    <text evidence="1">The sequence shown here is derived from an EMBL/GenBank/DDBJ whole genome shotgun (WGS) entry which is preliminary data.</text>
</comment>